<proteinExistence type="predicted"/>
<organism evidence="1">
    <name type="scientific">Leifsonia sp. NPDC080035</name>
    <dbReference type="NCBI Taxonomy" id="3143936"/>
    <lineage>
        <taxon>Bacteria</taxon>
        <taxon>Bacillati</taxon>
        <taxon>Actinomycetota</taxon>
        <taxon>Actinomycetes</taxon>
        <taxon>Micrococcales</taxon>
        <taxon>Microbacteriaceae</taxon>
        <taxon>Leifsonia</taxon>
    </lineage>
</organism>
<dbReference type="RefSeq" id="WP_348788476.1">
    <property type="nucleotide sequence ID" value="NZ_CP157390.1"/>
</dbReference>
<reference evidence="1" key="1">
    <citation type="submission" date="2024-05" db="EMBL/GenBank/DDBJ databases">
        <title>The Natural Products Discovery Center: Release of the First 8490 Sequenced Strains for Exploring Actinobacteria Biosynthetic Diversity.</title>
        <authorList>
            <person name="Kalkreuter E."/>
            <person name="Kautsar S.A."/>
            <person name="Yang D."/>
            <person name="Bader C.D."/>
            <person name="Teijaro C.N."/>
            <person name="Fluegel L."/>
            <person name="Davis C.M."/>
            <person name="Simpson J.R."/>
            <person name="Lauterbach L."/>
            <person name="Steele A.D."/>
            <person name="Gui C."/>
            <person name="Meng S."/>
            <person name="Li G."/>
            <person name="Viehrig K."/>
            <person name="Ye F."/>
            <person name="Su P."/>
            <person name="Kiefer A.F."/>
            <person name="Nichols A."/>
            <person name="Cepeda A.J."/>
            <person name="Yan W."/>
            <person name="Fan B."/>
            <person name="Jiang Y."/>
            <person name="Adhikari A."/>
            <person name="Zheng C.-J."/>
            <person name="Schuster L."/>
            <person name="Cowan T.M."/>
            <person name="Smanski M.J."/>
            <person name="Chevrette M.G."/>
            <person name="de Carvalho L.P.S."/>
            <person name="Shen B."/>
        </authorList>
    </citation>
    <scope>NUCLEOTIDE SEQUENCE</scope>
    <source>
        <strain evidence="1">NPDC080035</strain>
    </source>
</reference>
<dbReference type="AlphaFoldDB" id="A0AAU7GF61"/>
<sequence length="188" mass="20778">MSLFKNLFAAKPAYTEAASISTPYVPEQFTYDLARDLELAQSPHLKDDEEYRLANSPEPIVRATLAANPSSSEGILNLLAVDAEVNVRANAFRNENLPIALSDDGYPTDEGMVGQFLDYADVGDPDDVRILRALLTRENLPTLVIQLIATLRDEESLYAEKQLAALIVQHPNTAPEIRDDLSHWLASV</sequence>
<accession>A0AAU7GF61</accession>
<dbReference type="EMBL" id="CP157390">
    <property type="protein sequence ID" value="XBM48526.1"/>
    <property type="molecule type" value="Genomic_DNA"/>
</dbReference>
<evidence type="ECO:0000313" key="1">
    <source>
        <dbReference type="EMBL" id="XBM48526.1"/>
    </source>
</evidence>
<name>A0AAU7GF61_9MICO</name>
<gene>
    <name evidence="1" type="ORF">AAME72_01395</name>
</gene>
<protein>
    <submittedName>
        <fullName evidence="1">Uncharacterized protein</fullName>
    </submittedName>
</protein>